<keyword evidence="3" id="KW-1185">Reference proteome</keyword>
<dbReference type="EMBL" id="JAUEPU010000073">
    <property type="protein sequence ID" value="KAK0481214.1"/>
    <property type="molecule type" value="Genomic_DNA"/>
</dbReference>
<sequence length="402" mass="45378">MDPSSVLPVELLSKIFRHYLTDREDPVQSFDFCNGLWVLVNVNSAWRSMANSSKSLWSTITITKAFMRDTRKDAAPLSDRSLVSRKNANEIRKEILTEILRRSGSCPLIISISFPLSLQRGEVIRSSDYQPLCAILAVHCHRWQSVDIKGPPYLLNHFVHLPSSQLQSLQKLHVIVGDKAVLGQVLHICSGLVELVTGASKGECTLGRIEMPALEHLEIIGDTRALDCISAHHLRSLKIECDPFANMRSDHRGSPVLDFLRHSECSVRAMDVYWCGTHDDLEAILSLTPSLESLKCCIHFNRAFLAKMKSPSSLFPHLHTLTLRFGQTIRFPHVKFILDIVESRLESGFLKRVNIHPVGKTSVQMFDERLAAINAIPDVTVWLEDIYMRHVYSGLVIEDDLP</sequence>
<proteinExistence type="predicted"/>
<accession>A0AA39UG96</accession>
<gene>
    <name evidence="2" type="ORF">EDD18DRAFT_797596</name>
</gene>
<feature type="domain" description="F-box" evidence="1">
    <location>
        <begin position="6"/>
        <end position="62"/>
    </location>
</feature>
<dbReference type="Proteomes" id="UP001175228">
    <property type="component" value="Unassembled WGS sequence"/>
</dbReference>
<comment type="caution">
    <text evidence="2">The sequence shown here is derived from an EMBL/GenBank/DDBJ whole genome shotgun (WGS) entry which is preliminary data.</text>
</comment>
<name>A0AA39UG96_9AGAR</name>
<dbReference type="InterPro" id="IPR001810">
    <property type="entry name" value="F-box_dom"/>
</dbReference>
<protein>
    <recommendedName>
        <fullName evidence="1">F-box domain-containing protein</fullName>
    </recommendedName>
</protein>
<dbReference type="Pfam" id="PF12937">
    <property type="entry name" value="F-box-like"/>
    <property type="match status" value="1"/>
</dbReference>
<evidence type="ECO:0000313" key="2">
    <source>
        <dbReference type="EMBL" id="KAK0481214.1"/>
    </source>
</evidence>
<evidence type="ECO:0000259" key="1">
    <source>
        <dbReference type="Pfam" id="PF12937"/>
    </source>
</evidence>
<evidence type="ECO:0000313" key="3">
    <source>
        <dbReference type="Proteomes" id="UP001175228"/>
    </source>
</evidence>
<dbReference type="AlphaFoldDB" id="A0AA39UG96"/>
<organism evidence="2 3">
    <name type="scientific">Armillaria luteobubalina</name>
    <dbReference type="NCBI Taxonomy" id="153913"/>
    <lineage>
        <taxon>Eukaryota</taxon>
        <taxon>Fungi</taxon>
        <taxon>Dikarya</taxon>
        <taxon>Basidiomycota</taxon>
        <taxon>Agaricomycotina</taxon>
        <taxon>Agaricomycetes</taxon>
        <taxon>Agaricomycetidae</taxon>
        <taxon>Agaricales</taxon>
        <taxon>Marasmiineae</taxon>
        <taxon>Physalacriaceae</taxon>
        <taxon>Armillaria</taxon>
    </lineage>
</organism>
<reference evidence="2" key="1">
    <citation type="submission" date="2023-06" db="EMBL/GenBank/DDBJ databases">
        <authorList>
            <consortium name="Lawrence Berkeley National Laboratory"/>
            <person name="Ahrendt S."/>
            <person name="Sahu N."/>
            <person name="Indic B."/>
            <person name="Wong-Bajracharya J."/>
            <person name="Merenyi Z."/>
            <person name="Ke H.-M."/>
            <person name="Monk M."/>
            <person name="Kocsube S."/>
            <person name="Drula E."/>
            <person name="Lipzen A."/>
            <person name="Balint B."/>
            <person name="Henrissat B."/>
            <person name="Andreopoulos B."/>
            <person name="Martin F.M."/>
            <person name="Harder C.B."/>
            <person name="Rigling D."/>
            <person name="Ford K.L."/>
            <person name="Foster G.D."/>
            <person name="Pangilinan J."/>
            <person name="Papanicolaou A."/>
            <person name="Barry K."/>
            <person name="LaButti K."/>
            <person name="Viragh M."/>
            <person name="Koriabine M."/>
            <person name="Yan M."/>
            <person name="Riley R."/>
            <person name="Champramary S."/>
            <person name="Plett K.L."/>
            <person name="Tsai I.J."/>
            <person name="Slot J."/>
            <person name="Sipos G."/>
            <person name="Plett J."/>
            <person name="Nagy L.G."/>
            <person name="Grigoriev I.V."/>
        </authorList>
    </citation>
    <scope>NUCLEOTIDE SEQUENCE</scope>
    <source>
        <strain evidence="2">HWK02</strain>
    </source>
</reference>